<evidence type="ECO:0000313" key="1">
    <source>
        <dbReference type="EMBL" id="QEG16962.1"/>
    </source>
</evidence>
<reference evidence="1 2" key="1">
    <citation type="submission" date="2019-08" db="EMBL/GenBank/DDBJ databases">
        <title>Deep-cultivation of Planctomycetes and their phenomic and genomic characterization uncovers novel biology.</title>
        <authorList>
            <person name="Wiegand S."/>
            <person name="Jogler M."/>
            <person name="Boedeker C."/>
            <person name="Pinto D."/>
            <person name="Vollmers J."/>
            <person name="Rivas-Marin E."/>
            <person name="Kohn T."/>
            <person name="Peeters S.H."/>
            <person name="Heuer A."/>
            <person name="Rast P."/>
            <person name="Oberbeckmann S."/>
            <person name="Bunk B."/>
            <person name="Jeske O."/>
            <person name="Meyerdierks A."/>
            <person name="Storesund J.E."/>
            <person name="Kallscheuer N."/>
            <person name="Luecker S."/>
            <person name="Lage O.M."/>
            <person name="Pohl T."/>
            <person name="Merkel B.J."/>
            <person name="Hornburger P."/>
            <person name="Mueller R.-W."/>
            <person name="Bruemmer F."/>
            <person name="Labrenz M."/>
            <person name="Spormann A.M."/>
            <person name="Op den Camp H."/>
            <person name="Overmann J."/>
            <person name="Amann R."/>
            <person name="Jetten M.S.M."/>
            <person name="Mascher T."/>
            <person name="Medema M.H."/>
            <person name="Devos D.P."/>
            <person name="Kaster A.-K."/>
            <person name="Ovreas L."/>
            <person name="Rohde M."/>
            <person name="Galperin M.Y."/>
            <person name="Jogler C."/>
        </authorList>
    </citation>
    <scope>NUCLEOTIDE SEQUENCE [LARGE SCALE GENOMIC DNA]</scope>
    <source>
        <strain evidence="1 2">DSM 8797</strain>
    </source>
</reference>
<dbReference type="RefSeq" id="WP_149302848.1">
    <property type="nucleotide sequence ID" value="NZ_CP042910.1"/>
</dbReference>
<protein>
    <submittedName>
        <fullName evidence="1">Uncharacterized protein</fullName>
    </submittedName>
</protein>
<proteinExistence type="predicted"/>
<dbReference type="EMBL" id="CP042910">
    <property type="protein sequence ID" value="QEG16962.1"/>
    <property type="molecule type" value="Genomic_DNA"/>
</dbReference>
<name>A0ABX5YMY2_9PLAN</name>
<dbReference type="Proteomes" id="UP000322887">
    <property type="component" value="Chromosome"/>
</dbReference>
<gene>
    <name evidence="1" type="ORF">GmarT_28330</name>
</gene>
<evidence type="ECO:0000313" key="2">
    <source>
        <dbReference type="Proteomes" id="UP000322887"/>
    </source>
</evidence>
<organism evidence="1 2">
    <name type="scientific">Gimesia maris</name>
    <dbReference type="NCBI Taxonomy" id="122"/>
    <lineage>
        <taxon>Bacteria</taxon>
        <taxon>Pseudomonadati</taxon>
        <taxon>Planctomycetota</taxon>
        <taxon>Planctomycetia</taxon>
        <taxon>Planctomycetales</taxon>
        <taxon>Planctomycetaceae</taxon>
        <taxon>Gimesia</taxon>
    </lineage>
</organism>
<dbReference type="GeneID" id="98647379"/>
<sequence>MKRIEGVLEVYAANYEDVTEIIVVEEGNFIDDTIVEINTTDDDVFLLFLSPLDEGDQTFINELRSRVPSKPAQVEQLTL</sequence>
<accession>A0ABX5YMY2</accession>
<keyword evidence="2" id="KW-1185">Reference proteome</keyword>